<sequence length="275" mass="31091">MVEIEVLKMPQVLSPCNSGRRSNDSNSPEFEFSSFPEQELHSADELFSGGVILPLHHLHHHSTSPYSNPPPPPKEEQTGQQISTNPTRLESESSRQDISADISNSSTSGFTSSMRWKDIFKKTDKKCSNNSNIDGFEQERKVVVVAATNRKQDLDPALISRFDAMINFGLPDDKTRQEIAAQYAKHLTKPELAEFAAATEEMSGRDIRDVCQQAERHWASKIIRGQAQKDEKRGSLPPLQEYIESATTRRQAILSLREQIQYPRPTSRKPLLDFQ</sequence>
<dbReference type="PROSITE" id="PS00674">
    <property type="entry name" value="AAA"/>
    <property type="match status" value="1"/>
</dbReference>
<keyword evidence="5" id="KW-1185">Reference proteome</keyword>
<evidence type="ECO:0000256" key="2">
    <source>
        <dbReference type="SAM" id="MobiDB-lite"/>
    </source>
</evidence>
<dbReference type="AlphaFoldDB" id="A0AAV3R556"/>
<dbReference type="Gene3D" id="1.10.8.60">
    <property type="match status" value="1"/>
</dbReference>
<feature type="domain" description="ATPase AAA-type core" evidence="3">
    <location>
        <begin position="132"/>
        <end position="169"/>
    </location>
</feature>
<dbReference type="PANTHER" id="PTHR35132">
    <property type="entry name" value="SERINE/ARGININE REPETITIVE MATRIX-LIKE PROTEIN"/>
    <property type="match status" value="1"/>
</dbReference>
<evidence type="ECO:0000256" key="1">
    <source>
        <dbReference type="RuleBase" id="RU003651"/>
    </source>
</evidence>
<name>A0AAV3R556_LITER</name>
<keyword evidence="4" id="KW-0645">Protease</keyword>
<gene>
    <name evidence="4" type="ORF">LIER_25552</name>
</gene>
<dbReference type="PANTHER" id="PTHR35132:SF1">
    <property type="entry name" value="SERINE_ARGININE REPETITIVE MATRIX-LIKE PROTEIN"/>
    <property type="match status" value="1"/>
</dbReference>
<dbReference type="SUPFAM" id="SSF52540">
    <property type="entry name" value="P-loop containing nucleoside triphosphate hydrolases"/>
    <property type="match status" value="1"/>
</dbReference>
<feature type="region of interest" description="Disordered" evidence="2">
    <location>
        <begin position="1"/>
        <end position="36"/>
    </location>
</feature>
<comment type="caution">
    <text evidence="4">The sequence shown here is derived from an EMBL/GenBank/DDBJ whole genome shotgun (WGS) entry which is preliminary data.</text>
</comment>
<dbReference type="EMBL" id="BAABME010007717">
    <property type="protein sequence ID" value="GAA0171547.1"/>
    <property type="molecule type" value="Genomic_DNA"/>
</dbReference>
<feature type="compositionally biased region" description="Low complexity" evidence="2">
    <location>
        <begin position="27"/>
        <end position="36"/>
    </location>
</feature>
<dbReference type="Pfam" id="PF00004">
    <property type="entry name" value="AAA"/>
    <property type="match status" value="1"/>
</dbReference>
<dbReference type="Proteomes" id="UP001454036">
    <property type="component" value="Unassembled WGS sequence"/>
</dbReference>
<keyword evidence="4" id="KW-0378">Hydrolase</keyword>
<dbReference type="GO" id="GO:0008233">
    <property type="term" value="F:peptidase activity"/>
    <property type="evidence" value="ECO:0007669"/>
    <property type="project" value="UniProtKB-KW"/>
</dbReference>
<dbReference type="InterPro" id="IPR003960">
    <property type="entry name" value="ATPase_AAA_CS"/>
</dbReference>
<evidence type="ECO:0000313" key="5">
    <source>
        <dbReference type="Proteomes" id="UP001454036"/>
    </source>
</evidence>
<comment type="similarity">
    <text evidence="1">Belongs to the AAA ATPase family.</text>
</comment>
<protein>
    <submittedName>
        <fullName evidence="4">Protease</fullName>
    </submittedName>
</protein>
<feature type="compositionally biased region" description="Polar residues" evidence="2">
    <location>
        <begin position="14"/>
        <end position="26"/>
    </location>
</feature>
<dbReference type="GO" id="GO:0006508">
    <property type="term" value="P:proteolysis"/>
    <property type="evidence" value="ECO:0007669"/>
    <property type="project" value="UniProtKB-KW"/>
</dbReference>
<reference evidence="4 5" key="1">
    <citation type="submission" date="2024-01" db="EMBL/GenBank/DDBJ databases">
        <title>The complete chloroplast genome sequence of Lithospermum erythrorhizon: insights into the phylogenetic relationship among Boraginaceae species and the maternal lineages of purple gromwells.</title>
        <authorList>
            <person name="Okada T."/>
            <person name="Watanabe K."/>
        </authorList>
    </citation>
    <scope>NUCLEOTIDE SEQUENCE [LARGE SCALE GENOMIC DNA]</scope>
</reference>
<dbReference type="InterPro" id="IPR027417">
    <property type="entry name" value="P-loop_NTPase"/>
</dbReference>
<proteinExistence type="inferred from homology"/>
<evidence type="ECO:0000313" key="4">
    <source>
        <dbReference type="EMBL" id="GAA0171547.1"/>
    </source>
</evidence>
<keyword evidence="1" id="KW-0547">Nucleotide-binding</keyword>
<accession>A0AAV3R556</accession>
<dbReference type="Gene3D" id="3.40.50.300">
    <property type="entry name" value="P-loop containing nucleotide triphosphate hydrolases"/>
    <property type="match status" value="1"/>
</dbReference>
<evidence type="ECO:0000259" key="3">
    <source>
        <dbReference type="Pfam" id="PF00004"/>
    </source>
</evidence>
<keyword evidence="1" id="KW-0067">ATP-binding</keyword>
<feature type="region of interest" description="Disordered" evidence="2">
    <location>
        <begin position="59"/>
        <end position="110"/>
    </location>
</feature>
<dbReference type="InterPro" id="IPR003959">
    <property type="entry name" value="ATPase_AAA_core"/>
</dbReference>
<organism evidence="4 5">
    <name type="scientific">Lithospermum erythrorhizon</name>
    <name type="common">Purple gromwell</name>
    <name type="synonym">Lithospermum officinale var. erythrorhizon</name>
    <dbReference type="NCBI Taxonomy" id="34254"/>
    <lineage>
        <taxon>Eukaryota</taxon>
        <taxon>Viridiplantae</taxon>
        <taxon>Streptophyta</taxon>
        <taxon>Embryophyta</taxon>
        <taxon>Tracheophyta</taxon>
        <taxon>Spermatophyta</taxon>
        <taxon>Magnoliopsida</taxon>
        <taxon>eudicotyledons</taxon>
        <taxon>Gunneridae</taxon>
        <taxon>Pentapetalae</taxon>
        <taxon>asterids</taxon>
        <taxon>lamiids</taxon>
        <taxon>Boraginales</taxon>
        <taxon>Boraginaceae</taxon>
        <taxon>Boraginoideae</taxon>
        <taxon>Lithospermeae</taxon>
        <taxon>Lithospermum</taxon>
    </lineage>
</organism>
<dbReference type="GO" id="GO:0005524">
    <property type="term" value="F:ATP binding"/>
    <property type="evidence" value="ECO:0007669"/>
    <property type="project" value="UniProtKB-KW"/>
</dbReference>
<dbReference type="GO" id="GO:0016887">
    <property type="term" value="F:ATP hydrolysis activity"/>
    <property type="evidence" value="ECO:0007669"/>
    <property type="project" value="InterPro"/>
</dbReference>
<feature type="compositionally biased region" description="Polar residues" evidence="2">
    <location>
        <begin position="78"/>
        <end position="88"/>
    </location>
</feature>